<organism evidence="3 4">
    <name type="scientific">Eimeria maxima</name>
    <name type="common">Coccidian parasite</name>
    <dbReference type="NCBI Taxonomy" id="5804"/>
    <lineage>
        <taxon>Eukaryota</taxon>
        <taxon>Sar</taxon>
        <taxon>Alveolata</taxon>
        <taxon>Apicomplexa</taxon>
        <taxon>Conoidasida</taxon>
        <taxon>Coccidia</taxon>
        <taxon>Eucoccidiorida</taxon>
        <taxon>Eimeriorina</taxon>
        <taxon>Eimeriidae</taxon>
        <taxon>Eimeria</taxon>
    </lineage>
</organism>
<dbReference type="Gene3D" id="3.40.50.620">
    <property type="entry name" value="HUPs"/>
    <property type="match status" value="1"/>
</dbReference>
<evidence type="ECO:0000259" key="2">
    <source>
        <dbReference type="Pfam" id="PF00750"/>
    </source>
</evidence>
<keyword evidence="1" id="KW-0547">Nucleotide-binding</keyword>
<keyword evidence="1" id="KW-0067">ATP-binding</keyword>
<proteinExistence type="inferred from homology"/>
<evidence type="ECO:0000256" key="1">
    <source>
        <dbReference type="RuleBase" id="RU363038"/>
    </source>
</evidence>
<sequence>MGQEEHFLKLFKAAEMAGWYKPPTRCSFAGFGVVQGCDGKKFKTRSGDVVRLVDLLDEAVVRAKEELIKRAAETGGDSACDGEEIDRRAEVLGYSAVKYFDLKQNRTTDYQFSYDRMEHCGVSAVRVCSHLRDL</sequence>
<dbReference type="VEuPathDB" id="ToxoDB:EMWEY_00026990"/>
<dbReference type="SUPFAM" id="SSF52374">
    <property type="entry name" value="Nucleotidylyl transferase"/>
    <property type="match status" value="1"/>
</dbReference>
<dbReference type="AlphaFoldDB" id="U6M3B7"/>
<dbReference type="GeneID" id="25336685"/>
<feature type="domain" description="Arginyl-tRNA synthetase catalytic core" evidence="2">
    <location>
        <begin position="2"/>
        <end position="114"/>
    </location>
</feature>
<keyword evidence="1 3" id="KW-0030">Aminoacyl-tRNA synthetase</keyword>
<reference evidence="3" key="1">
    <citation type="submission" date="2013-10" db="EMBL/GenBank/DDBJ databases">
        <title>Genomic analysis of the causative agents of coccidiosis in chickens.</title>
        <authorList>
            <person name="Reid A.J."/>
            <person name="Blake D."/>
            <person name="Billington K."/>
            <person name="Browne H."/>
            <person name="Dunn M."/>
            <person name="Hung S."/>
            <person name="Kawahara F."/>
            <person name="Miranda-Saavedra D."/>
            <person name="Mourier T."/>
            <person name="Nagra H."/>
            <person name="Otto T.D."/>
            <person name="Rawlings N."/>
            <person name="Sanchez A."/>
            <person name="Sanders M."/>
            <person name="Subramaniam C."/>
            <person name="Tay Y."/>
            <person name="Dear P."/>
            <person name="Doerig C."/>
            <person name="Gruber A."/>
            <person name="Parkinson J."/>
            <person name="Shirley M."/>
            <person name="Wan K.L."/>
            <person name="Berriman M."/>
            <person name="Tomley F."/>
            <person name="Pain A."/>
        </authorList>
    </citation>
    <scope>NUCLEOTIDE SEQUENCE [LARGE SCALE GENOMIC DNA]</scope>
    <source>
        <strain evidence="3">Weybridge</strain>
    </source>
</reference>
<keyword evidence="1" id="KW-0436">Ligase</keyword>
<dbReference type="OMA" id="AEMAGWY"/>
<comment type="similarity">
    <text evidence="1">Belongs to the class-I aminoacyl-tRNA synthetase family.</text>
</comment>
<dbReference type="EMBL" id="HG719177">
    <property type="protein sequence ID" value="CDJ56939.1"/>
    <property type="molecule type" value="Genomic_DNA"/>
</dbReference>
<dbReference type="GO" id="GO:0006420">
    <property type="term" value="P:arginyl-tRNA aminoacylation"/>
    <property type="evidence" value="ECO:0007669"/>
    <property type="project" value="InterPro"/>
</dbReference>
<dbReference type="PANTHER" id="PTHR11956">
    <property type="entry name" value="ARGINYL-TRNA SYNTHETASE"/>
    <property type="match status" value="1"/>
</dbReference>
<dbReference type="InterPro" id="IPR001278">
    <property type="entry name" value="Arg-tRNA-ligase"/>
</dbReference>
<dbReference type="PANTHER" id="PTHR11956:SF5">
    <property type="entry name" value="ARGININE--TRNA LIGASE, CYTOPLASMIC"/>
    <property type="match status" value="1"/>
</dbReference>
<dbReference type="InterPro" id="IPR014729">
    <property type="entry name" value="Rossmann-like_a/b/a_fold"/>
</dbReference>
<dbReference type="GO" id="GO:0004814">
    <property type="term" value="F:arginine-tRNA ligase activity"/>
    <property type="evidence" value="ECO:0007669"/>
    <property type="project" value="InterPro"/>
</dbReference>
<keyword evidence="1" id="KW-0648">Protein biosynthesis</keyword>
<protein>
    <submittedName>
        <fullName evidence="3">Arginyl-tRNA synthetase, putative</fullName>
    </submittedName>
</protein>
<keyword evidence="4" id="KW-1185">Reference proteome</keyword>
<dbReference type="GO" id="GO:0005524">
    <property type="term" value="F:ATP binding"/>
    <property type="evidence" value="ECO:0007669"/>
    <property type="project" value="UniProtKB-KW"/>
</dbReference>
<dbReference type="Pfam" id="PF00750">
    <property type="entry name" value="tRNA-synt_1d"/>
    <property type="match status" value="1"/>
</dbReference>
<evidence type="ECO:0000313" key="3">
    <source>
        <dbReference type="EMBL" id="CDJ56939.1"/>
    </source>
</evidence>
<gene>
    <name evidence="3" type="ORF">EMWEY_00026990</name>
</gene>
<accession>U6M3B7</accession>
<dbReference type="OrthoDB" id="68056at2759"/>
<dbReference type="RefSeq" id="XP_013333589.1">
    <property type="nucleotide sequence ID" value="XM_013478135.1"/>
</dbReference>
<name>U6M3B7_EIMMA</name>
<dbReference type="InterPro" id="IPR035684">
    <property type="entry name" value="ArgRS_core"/>
</dbReference>
<reference evidence="3" key="2">
    <citation type="submission" date="2013-10" db="EMBL/GenBank/DDBJ databases">
        <authorList>
            <person name="Aslett M."/>
        </authorList>
    </citation>
    <scope>NUCLEOTIDE SEQUENCE [LARGE SCALE GENOMIC DNA]</scope>
    <source>
        <strain evidence="3">Weybridge</strain>
    </source>
</reference>
<dbReference type="Proteomes" id="UP000030763">
    <property type="component" value="Unassembled WGS sequence"/>
</dbReference>
<evidence type="ECO:0000313" key="4">
    <source>
        <dbReference type="Proteomes" id="UP000030763"/>
    </source>
</evidence>